<accession>A0ABD1YTV2</accession>
<evidence type="ECO:0000313" key="2">
    <source>
        <dbReference type="Proteomes" id="UP001605036"/>
    </source>
</evidence>
<organism evidence="1 2">
    <name type="scientific">Riccia fluitans</name>
    <dbReference type="NCBI Taxonomy" id="41844"/>
    <lineage>
        <taxon>Eukaryota</taxon>
        <taxon>Viridiplantae</taxon>
        <taxon>Streptophyta</taxon>
        <taxon>Embryophyta</taxon>
        <taxon>Marchantiophyta</taxon>
        <taxon>Marchantiopsida</taxon>
        <taxon>Marchantiidae</taxon>
        <taxon>Marchantiales</taxon>
        <taxon>Ricciaceae</taxon>
        <taxon>Riccia</taxon>
    </lineage>
</organism>
<dbReference type="EMBL" id="JBHFFA010000003">
    <property type="protein sequence ID" value="KAL2633189.1"/>
    <property type="molecule type" value="Genomic_DNA"/>
</dbReference>
<comment type="caution">
    <text evidence="1">The sequence shown here is derived from an EMBL/GenBank/DDBJ whole genome shotgun (WGS) entry which is preliminary data.</text>
</comment>
<protein>
    <submittedName>
        <fullName evidence="1">Uncharacterized protein</fullName>
    </submittedName>
</protein>
<gene>
    <name evidence="1" type="ORF">R1flu_004668</name>
</gene>
<sequence>MAAIIRIDENFCVAVQKSNIFSARNLPVVHLPEQDPPPVLRIECRGILKDFGSSYAFTFGLAILSISTSPTQGRYKTLEIICPVGPTSYDLFPFASYLN</sequence>
<dbReference type="Proteomes" id="UP001605036">
    <property type="component" value="Unassembled WGS sequence"/>
</dbReference>
<name>A0ABD1YTV2_9MARC</name>
<dbReference type="AlphaFoldDB" id="A0ABD1YTV2"/>
<evidence type="ECO:0000313" key="1">
    <source>
        <dbReference type="EMBL" id="KAL2633189.1"/>
    </source>
</evidence>
<proteinExistence type="predicted"/>
<keyword evidence="2" id="KW-1185">Reference proteome</keyword>
<reference evidence="1 2" key="1">
    <citation type="submission" date="2024-09" db="EMBL/GenBank/DDBJ databases">
        <title>Chromosome-scale assembly of Riccia fluitans.</title>
        <authorList>
            <person name="Paukszto L."/>
            <person name="Sawicki J."/>
            <person name="Karawczyk K."/>
            <person name="Piernik-Szablinska J."/>
            <person name="Szczecinska M."/>
            <person name="Mazdziarz M."/>
        </authorList>
    </citation>
    <scope>NUCLEOTIDE SEQUENCE [LARGE SCALE GENOMIC DNA]</scope>
    <source>
        <strain evidence="1">Rf_01</strain>
        <tissue evidence="1">Aerial parts of the thallus</tissue>
    </source>
</reference>